<reference evidence="2 3" key="1">
    <citation type="submission" date="2017-12" db="EMBL/GenBank/DDBJ databases">
        <title>Sequencing, de novo assembly and annotation of complete genome of a new Thraustochytrid species, strain FCC1311.</title>
        <authorList>
            <person name="Sedici K."/>
            <person name="Godart F."/>
            <person name="Aiese Cigliano R."/>
            <person name="Sanseverino W."/>
            <person name="Barakat M."/>
            <person name="Ortet P."/>
            <person name="Marechal E."/>
            <person name="Cagnac O."/>
            <person name="Amato A."/>
        </authorList>
    </citation>
    <scope>NUCLEOTIDE SEQUENCE [LARGE SCALE GENOMIC DNA]</scope>
</reference>
<gene>
    <name evidence="2" type="ORF">FCC1311_020662</name>
</gene>
<dbReference type="AlphaFoldDB" id="A0A2R5G490"/>
<dbReference type="InterPro" id="IPR040441">
    <property type="entry name" value="CFA20/CFAP20DC"/>
</dbReference>
<proteinExistence type="predicted"/>
<organism evidence="2 3">
    <name type="scientific">Hondaea fermentalgiana</name>
    <dbReference type="NCBI Taxonomy" id="2315210"/>
    <lineage>
        <taxon>Eukaryota</taxon>
        <taxon>Sar</taxon>
        <taxon>Stramenopiles</taxon>
        <taxon>Bigyra</taxon>
        <taxon>Labyrinthulomycetes</taxon>
        <taxon>Thraustochytrida</taxon>
        <taxon>Thraustochytriidae</taxon>
        <taxon>Hondaea</taxon>
    </lineage>
</organism>
<evidence type="ECO:0000259" key="1">
    <source>
        <dbReference type="Pfam" id="PF05018"/>
    </source>
</evidence>
<keyword evidence="3" id="KW-1185">Reference proteome</keyword>
<dbReference type="InParanoid" id="A0A2R5G490"/>
<feature type="domain" description="CFA20" evidence="1">
    <location>
        <begin position="175"/>
        <end position="332"/>
    </location>
</feature>
<accession>A0A2R5G490</accession>
<dbReference type="Pfam" id="PF05018">
    <property type="entry name" value="CFA20_dom"/>
    <property type="match status" value="1"/>
</dbReference>
<sequence length="335" mass="37662">MSNKASSNRIESIGASELISEYVESSDCSLSKLMVRLRRRRLAKFRDGEFSKDPAALPICGRDGDEGVCTNLLFETLESKEFGFKQKRVKLAKSIANAKSSVPEKAEHIAKELAVARVTRRRIYLAAHVELDHLAAPPGSGPGEDSIAGFPDTVTIFPPMEGEMDLTEYPPVVVAQRDLARLRASSKEEEVNVIVDDEVDDQVVELLGTHANLGFHLEDIDLRFLVLHVKNMERYFRLEAVLQGSDEKFYQLSASNHQSTVRAQRQAASLPIVLAKGWNRICLDFEDICARAFGVKYKAIKELRVYANCRIWRLFFQDKNYGDASLPIHLRIVNP</sequence>
<dbReference type="PANTHER" id="PTHR12458">
    <property type="entry name" value="ORF PROTEIN"/>
    <property type="match status" value="1"/>
</dbReference>
<protein>
    <submittedName>
        <fullName evidence="2">Cilia-and flagella-associated protein 20</fullName>
    </submittedName>
</protein>
<dbReference type="InterPro" id="IPR007714">
    <property type="entry name" value="CFA20_dom"/>
</dbReference>
<dbReference type="OrthoDB" id="7698751at2759"/>
<dbReference type="Proteomes" id="UP000241890">
    <property type="component" value="Unassembled WGS sequence"/>
</dbReference>
<evidence type="ECO:0000313" key="2">
    <source>
        <dbReference type="EMBL" id="GBG25847.1"/>
    </source>
</evidence>
<keyword evidence="2" id="KW-0966">Cell projection</keyword>
<comment type="caution">
    <text evidence="2">The sequence shown here is derived from an EMBL/GenBank/DDBJ whole genome shotgun (WGS) entry which is preliminary data.</text>
</comment>
<keyword evidence="2" id="KW-0282">Flagellum</keyword>
<evidence type="ECO:0000313" key="3">
    <source>
        <dbReference type="Proteomes" id="UP000241890"/>
    </source>
</evidence>
<keyword evidence="2" id="KW-0969">Cilium</keyword>
<dbReference type="EMBL" id="BEYU01000016">
    <property type="protein sequence ID" value="GBG25847.1"/>
    <property type="molecule type" value="Genomic_DNA"/>
</dbReference>
<name>A0A2R5G490_9STRA</name>